<protein>
    <recommendedName>
        <fullName evidence="8 9">Elongation factor P</fullName>
        <shortName evidence="8">EF-P</shortName>
    </recommendedName>
</protein>
<proteinExistence type="inferred from homology"/>
<dbReference type="RefSeq" id="WP_025021532.1">
    <property type="nucleotide sequence ID" value="NZ_AZFH01000007.1"/>
</dbReference>
<dbReference type="InterPro" id="IPR013852">
    <property type="entry name" value="Transl_elong_P/YeiP_CS"/>
</dbReference>
<dbReference type="PANTHER" id="PTHR30053:SF12">
    <property type="entry name" value="ELONGATION FACTOR P (EF-P) FAMILY PROTEIN"/>
    <property type="match status" value="1"/>
</dbReference>
<feature type="domain" description="Translation elongation factor P/YeiP central" evidence="12">
    <location>
        <begin position="67"/>
        <end position="121"/>
    </location>
</feature>
<dbReference type="Pfam" id="PF08207">
    <property type="entry name" value="EFP_N"/>
    <property type="match status" value="1"/>
</dbReference>
<dbReference type="CDD" id="cd05794">
    <property type="entry name" value="S1_EF-P_repeat_2"/>
    <property type="match status" value="1"/>
</dbReference>
<evidence type="ECO:0000313" key="13">
    <source>
        <dbReference type="EMBL" id="KRL84547.1"/>
    </source>
</evidence>
<dbReference type="GO" id="GO:0003746">
    <property type="term" value="F:translation elongation factor activity"/>
    <property type="evidence" value="ECO:0007669"/>
    <property type="project" value="UniProtKB-UniRule"/>
</dbReference>
<evidence type="ECO:0000259" key="11">
    <source>
        <dbReference type="SMART" id="SM00841"/>
    </source>
</evidence>
<dbReference type="Gene3D" id="2.40.50.140">
    <property type="entry name" value="Nucleic acid-binding proteins"/>
    <property type="match status" value="2"/>
</dbReference>
<evidence type="ECO:0000256" key="10">
    <source>
        <dbReference type="RuleBase" id="RU004389"/>
    </source>
</evidence>
<feature type="domain" description="Elongation factor P C-terminal" evidence="11">
    <location>
        <begin position="129"/>
        <end position="184"/>
    </location>
</feature>
<reference evidence="13 14" key="1">
    <citation type="journal article" date="2015" name="Genome Announc.">
        <title>Expanding the biotechnology potential of lactobacilli through comparative genomics of 213 strains and associated genera.</title>
        <authorList>
            <person name="Sun Z."/>
            <person name="Harris H.M."/>
            <person name="McCann A."/>
            <person name="Guo C."/>
            <person name="Argimon S."/>
            <person name="Zhang W."/>
            <person name="Yang X."/>
            <person name="Jeffery I.B."/>
            <person name="Cooney J.C."/>
            <person name="Kagawa T.F."/>
            <person name="Liu W."/>
            <person name="Song Y."/>
            <person name="Salvetti E."/>
            <person name="Wrobel A."/>
            <person name="Rasinkangas P."/>
            <person name="Parkhill J."/>
            <person name="Rea M.C."/>
            <person name="O'Sullivan O."/>
            <person name="Ritari J."/>
            <person name="Douillard F.P."/>
            <person name="Paul Ross R."/>
            <person name="Yang R."/>
            <person name="Briner A.E."/>
            <person name="Felis G.E."/>
            <person name="de Vos W.M."/>
            <person name="Barrangou R."/>
            <person name="Klaenhammer T.R."/>
            <person name="Caufield P.W."/>
            <person name="Cui Y."/>
            <person name="Zhang H."/>
            <person name="O'Toole P.W."/>
        </authorList>
    </citation>
    <scope>NUCLEOTIDE SEQUENCE [LARGE SCALE GENOMIC DNA]</scope>
    <source>
        <strain evidence="13 14">DSM 15833</strain>
    </source>
</reference>
<comment type="subcellular location">
    <subcellularLocation>
        <location evidence="1 8">Cytoplasm</location>
    </subcellularLocation>
</comment>
<dbReference type="InterPro" id="IPR020599">
    <property type="entry name" value="Transl_elong_fac_P/YeiP"/>
</dbReference>
<dbReference type="InterPro" id="IPR013185">
    <property type="entry name" value="Transl_elong_KOW-like"/>
</dbReference>
<dbReference type="InterPro" id="IPR012340">
    <property type="entry name" value="NA-bd_OB-fold"/>
</dbReference>
<dbReference type="CDD" id="cd04470">
    <property type="entry name" value="S1_EF-P_repeat_1"/>
    <property type="match status" value="1"/>
</dbReference>
<gene>
    <name evidence="8" type="primary">efp</name>
    <name evidence="13" type="ORF">FC36_GL000006</name>
</gene>
<dbReference type="Pfam" id="PF01132">
    <property type="entry name" value="EFP"/>
    <property type="match status" value="1"/>
</dbReference>
<dbReference type="HAMAP" id="MF_00141">
    <property type="entry name" value="EF_P"/>
    <property type="match status" value="1"/>
</dbReference>
<organism evidence="13 14">
    <name type="scientific">Ligilactobacillus equi DSM 15833 = JCM 10991</name>
    <dbReference type="NCBI Taxonomy" id="1423740"/>
    <lineage>
        <taxon>Bacteria</taxon>
        <taxon>Bacillati</taxon>
        <taxon>Bacillota</taxon>
        <taxon>Bacilli</taxon>
        <taxon>Lactobacillales</taxon>
        <taxon>Lactobacillaceae</taxon>
        <taxon>Ligilactobacillus</taxon>
    </lineage>
</organism>
<dbReference type="InterPro" id="IPR001059">
    <property type="entry name" value="Transl_elong_P/YeiP_cen"/>
</dbReference>
<evidence type="ECO:0000313" key="14">
    <source>
        <dbReference type="Proteomes" id="UP000051048"/>
    </source>
</evidence>
<dbReference type="NCBIfam" id="NF001810">
    <property type="entry name" value="PRK00529.1"/>
    <property type="match status" value="1"/>
</dbReference>
<dbReference type="SMART" id="SM01185">
    <property type="entry name" value="EFP"/>
    <property type="match status" value="1"/>
</dbReference>
<evidence type="ECO:0000259" key="12">
    <source>
        <dbReference type="SMART" id="SM01185"/>
    </source>
</evidence>
<dbReference type="InterPro" id="IPR008991">
    <property type="entry name" value="Translation_prot_SH3-like_sf"/>
</dbReference>
<keyword evidence="4 8" id="KW-0963">Cytoplasm</keyword>
<evidence type="ECO:0000256" key="6">
    <source>
        <dbReference type="ARBA" id="ARBA00022917"/>
    </source>
</evidence>
<dbReference type="SUPFAM" id="SSF50104">
    <property type="entry name" value="Translation proteins SH3-like domain"/>
    <property type="match status" value="1"/>
</dbReference>
<evidence type="ECO:0000256" key="4">
    <source>
        <dbReference type="ARBA" id="ARBA00022490"/>
    </source>
</evidence>
<dbReference type="OrthoDB" id="9801844at2"/>
<dbReference type="GO" id="GO:0005829">
    <property type="term" value="C:cytosol"/>
    <property type="evidence" value="ECO:0007669"/>
    <property type="project" value="UniProtKB-ARBA"/>
</dbReference>
<dbReference type="SUPFAM" id="SSF50249">
    <property type="entry name" value="Nucleic acid-binding proteins"/>
    <property type="match status" value="2"/>
</dbReference>
<dbReference type="PIRSF" id="PIRSF005901">
    <property type="entry name" value="EF-P"/>
    <property type="match status" value="1"/>
</dbReference>
<dbReference type="PANTHER" id="PTHR30053">
    <property type="entry name" value="ELONGATION FACTOR P"/>
    <property type="match status" value="1"/>
</dbReference>
<evidence type="ECO:0000256" key="7">
    <source>
        <dbReference type="ARBA" id="ARBA00025469"/>
    </source>
</evidence>
<comment type="similarity">
    <text evidence="3 8 10">Belongs to the elongation factor P family.</text>
</comment>
<evidence type="ECO:0000256" key="8">
    <source>
        <dbReference type="HAMAP-Rule" id="MF_00141"/>
    </source>
</evidence>
<dbReference type="NCBIfam" id="TIGR00038">
    <property type="entry name" value="efp"/>
    <property type="match status" value="1"/>
</dbReference>
<dbReference type="Gene3D" id="2.30.30.30">
    <property type="match status" value="1"/>
</dbReference>
<accession>A0A0R1U054</accession>
<comment type="pathway">
    <text evidence="2 8">Protein biosynthesis; polypeptide chain elongation.</text>
</comment>
<dbReference type="UniPathway" id="UPA00345"/>
<dbReference type="GO" id="GO:0043043">
    <property type="term" value="P:peptide biosynthetic process"/>
    <property type="evidence" value="ECO:0007669"/>
    <property type="project" value="InterPro"/>
</dbReference>
<dbReference type="STRING" id="1423740.FC36_GL000006"/>
<dbReference type="FunFam" id="2.40.50.140:FF:000009">
    <property type="entry name" value="Elongation factor P"/>
    <property type="match status" value="1"/>
</dbReference>
<evidence type="ECO:0000256" key="9">
    <source>
        <dbReference type="NCBIfam" id="TIGR00038"/>
    </source>
</evidence>
<dbReference type="InterPro" id="IPR015365">
    <property type="entry name" value="Elong-fact-P_C"/>
</dbReference>
<keyword evidence="5 8" id="KW-0251">Elongation factor</keyword>
<comment type="caution">
    <text evidence="13">The sequence shown here is derived from an EMBL/GenBank/DDBJ whole genome shotgun (WGS) entry which is preliminary data.</text>
</comment>
<dbReference type="EMBL" id="AZFH01000007">
    <property type="protein sequence ID" value="KRL84547.1"/>
    <property type="molecule type" value="Genomic_DNA"/>
</dbReference>
<dbReference type="PROSITE" id="PS01275">
    <property type="entry name" value="EFP"/>
    <property type="match status" value="1"/>
</dbReference>
<keyword evidence="6 8" id="KW-0648">Protein biosynthesis</keyword>
<dbReference type="InterPro" id="IPR011768">
    <property type="entry name" value="Transl_elongation_fac_P"/>
</dbReference>
<comment type="function">
    <text evidence="7 8">Involved in peptide bond synthesis. Stimulates efficient translation and peptide-bond synthesis on native or reconstituted 70S ribosomes in vitro. Probably functions indirectly by altering the affinity of the ribosome for aminoacyl-tRNA, thus increasing their reactivity as acceptors for peptidyl transferase.</text>
</comment>
<name>A0A0R1U054_9LACO</name>
<sequence length="185" mass="20412">MVEAINLKKGMIFEQNGKLIRVLETNHHKPGKGNTVMQMKLNDVRSGSIVQTTMRPSEKVELVMVDKKNAQYLYSEGTVEVFMDMETYEQYELNTDQVAEEKKFLMPNMEVQLDFCKGELIGITLPSTVEMKVVETAPNIKGATAAGGGKPATMETGLVVTVPDFISVGDSLIITTANGEYKSRA</sequence>
<dbReference type="AlphaFoldDB" id="A0A0R1U054"/>
<dbReference type="Proteomes" id="UP000051048">
    <property type="component" value="Unassembled WGS sequence"/>
</dbReference>
<evidence type="ECO:0000256" key="3">
    <source>
        <dbReference type="ARBA" id="ARBA00009479"/>
    </source>
</evidence>
<dbReference type="FunFam" id="2.40.50.140:FF:000004">
    <property type="entry name" value="Elongation factor P"/>
    <property type="match status" value="1"/>
</dbReference>
<evidence type="ECO:0000256" key="2">
    <source>
        <dbReference type="ARBA" id="ARBA00004815"/>
    </source>
</evidence>
<dbReference type="InterPro" id="IPR014722">
    <property type="entry name" value="Rib_uL2_dom2"/>
</dbReference>
<dbReference type="SMART" id="SM00841">
    <property type="entry name" value="Elong-fact-P_C"/>
    <property type="match status" value="1"/>
</dbReference>
<evidence type="ECO:0000256" key="5">
    <source>
        <dbReference type="ARBA" id="ARBA00022768"/>
    </source>
</evidence>
<dbReference type="Pfam" id="PF09285">
    <property type="entry name" value="Elong-fact-P_C"/>
    <property type="match status" value="1"/>
</dbReference>
<dbReference type="FunFam" id="2.30.30.30:FF:000003">
    <property type="entry name" value="Elongation factor P"/>
    <property type="match status" value="1"/>
</dbReference>
<evidence type="ECO:0000256" key="1">
    <source>
        <dbReference type="ARBA" id="ARBA00004496"/>
    </source>
</evidence>
<dbReference type="PATRIC" id="fig|1423740.3.peg.6"/>